<accession>A0A164MWF9</accession>
<dbReference type="PRINTS" id="PR00081">
    <property type="entry name" value="GDHRDH"/>
</dbReference>
<dbReference type="EMBL" id="LWGR01000007">
    <property type="protein sequence ID" value="KZM73732.1"/>
    <property type="molecule type" value="Genomic_DNA"/>
</dbReference>
<dbReference type="PRINTS" id="PR00080">
    <property type="entry name" value="SDRFAMILY"/>
</dbReference>
<dbReference type="RefSeq" id="WP_067591658.1">
    <property type="nucleotide sequence ID" value="NZ_JABMCZ010000001.1"/>
</dbReference>
<name>A0A164MWF9_9NOCA</name>
<gene>
    <name evidence="2" type="ORF">AWN90_34740</name>
</gene>
<comment type="caution">
    <text evidence="2">The sequence shown here is derived from an EMBL/GenBank/DDBJ whole genome shotgun (WGS) entry which is preliminary data.</text>
</comment>
<dbReference type="SUPFAM" id="SSF51735">
    <property type="entry name" value="NAD(P)-binding Rossmann-fold domains"/>
    <property type="match status" value="1"/>
</dbReference>
<dbReference type="Pfam" id="PF13561">
    <property type="entry name" value="adh_short_C2"/>
    <property type="match status" value="1"/>
</dbReference>
<comment type="similarity">
    <text evidence="1">Belongs to the short-chain dehydrogenases/reductases (SDR) family.</text>
</comment>
<dbReference type="STRING" id="455432.AWN90_34740"/>
<dbReference type="OrthoDB" id="3210335at2"/>
<dbReference type="Proteomes" id="UP000076512">
    <property type="component" value="Unassembled WGS sequence"/>
</dbReference>
<evidence type="ECO:0000313" key="2">
    <source>
        <dbReference type="EMBL" id="KZM73732.1"/>
    </source>
</evidence>
<keyword evidence="3" id="KW-1185">Reference proteome</keyword>
<dbReference type="AlphaFoldDB" id="A0A164MWF9"/>
<evidence type="ECO:0000313" key="3">
    <source>
        <dbReference type="Proteomes" id="UP000076512"/>
    </source>
</evidence>
<dbReference type="Gene3D" id="3.40.50.720">
    <property type="entry name" value="NAD(P)-binding Rossmann-like Domain"/>
    <property type="match status" value="1"/>
</dbReference>
<reference evidence="2 3" key="1">
    <citation type="submission" date="2016-04" db="EMBL/GenBank/DDBJ databases">
        <authorList>
            <person name="Evans L.H."/>
            <person name="Alamgir A."/>
            <person name="Owens N."/>
            <person name="Weber N.D."/>
            <person name="Virtaneva K."/>
            <person name="Barbian K."/>
            <person name="Babar A."/>
            <person name="Rosenke K."/>
        </authorList>
    </citation>
    <scope>NUCLEOTIDE SEQUENCE [LARGE SCALE GENOMIC DNA]</scope>
    <source>
        <strain evidence="2 3">IFM 0406</strain>
    </source>
</reference>
<dbReference type="GO" id="GO:0016616">
    <property type="term" value="F:oxidoreductase activity, acting on the CH-OH group of donors, NAD or NADP as acceptor"/>
    <property type="evidence" value="ECO:0007669"/>
    <property type="project" value="TreeGrafter"/>
</dbReference>
<evidence type="ECO:0000256" key="1">
    <source>
        <dbReference type="ARBA" id="ARBA00006484"/>
    </source>
</evidence>
<dbReference type="PANTHER" id="PTHR42760:SF40">
    <property type="entry name" value="3-OXOACYL-[ACYL-CARRIER-PROTEIN] REDUCTASE, CHLOROPLASTIC"/>
    <property type="match status" value="1"/>
</dbReference>
<dbReference type="PANTHER" id="PTHR42760">
    <property type="entry name" value="SHORT-CHAIN DEHYDROGENASES/REDUCTASES FAMILY MEMBER"/>
    <property type="match status" value="1"/>
</dbReference>
<protein>
    <submittedName>
        <fullName evidence="2">3-oxoacyl-ACP reductase</fullName>
    </submittedName>
</protein>
<proteinExistence type="inferred from homology"/>
<organism evidence="2 3">
    <name type="scientific">Nocardia terpenica</name>
    <dbReference type="NCBI Taxonomy" id="455432"/>
    <lineage>
        <taxon>Bacteria</taxon>
        <taxon>Bacillati</taxon>
        <taxon>Actinomycetota</taxon>
        <taxon>Actinomycetes</taxon>
        <taxon>Mycobacteriales</taxon>
        <taxon>Nocardiaceae</taxon>
        <taxon>Nocardia</taxon>
    </lineage>
</organism>
<dbReference type="GO" id="GO:0030497">
    <property type="term" value="P:fatty acid elongation"/>
    <property type="evidence" value="ECO:0007669"/>
    <property type="project" value="TreeGrafter"/>
</dbReference>
<dbReference type="CDD" id="cd05233">
    <property type="entry name" value="SDR_c"/>
    <property type="match status" value="1"/>
</dbReference>
<dbReference type="InterPro" id="IPR036291">
    <property type="entry name" value="NAD(P)-bd_dom_sf"/>
</dbReference>
<sequence length="240" mass="24498">MTRTIVVTGGGTGIGKAAARTFAQAGDEVVITGRRAEVLAETAAELGGNVRTACFDVTVPEQVEEFARTLGPIDVLVNNAGGNTDFQRAADDSLAGLAAGWYANYAANVVSAVLVTTACLDKLRPGGSIVTIGSIAADKGMNSYCAAKAAVQSWNIGLAATVGPRGLTANIVSPGYIAETEFFGDNLPDDRRAALIAATFTNRPGTPDDIAATIAFLASPGARQITGQVLAVNGGEHTTR</sequence>
<dbReference type="InterPro" id="IPR002347">
    <property type="entry name" value="SDR_fam"/>
</dbReference>